<dbReference type="AlphaFoldDB" id="A0A949JPR5"/>
<dbReference type="Pfam" id="PF09335">
    <property type="entry name" value="VTT_dom"/>
    <property type="match status" value="1"/>
</dbReference>
<evidence type="ECO:0000313" key="10">
    <source>
        <dbReference type="EMBL" id="MBU7600069.1"/>
    </source>
</evidence>
<protein>
    <recommendedName>
        <fullName evidence="7">TVP38/TMEM64 family membrane protein</fullName>
    </recommendedName>
</protein>
<evidence type="ECO:0000256" key="8">
    <source>
        <dbReference type="SAM" id="MobiDB-lite"/>
    </source>
</evidence>
<evidence type="ECO:0000256" key="5">
    <source>
        <dbReference type="ARBA" id="ARBA00022989"/>
    </source>
</evidence>
<feature type="domain" description="VTT" evidence="9">
    <location>
        <begin position="83"/>
        <end position="200"/>
    </location>
</feature>
<dbReference type="InterPro" id="IPR032816">
    <property type="entry name" value="VTT_dom"/>
</dbReference>
<name>A0A949JPR5_9ACTN</name>
<reference evidence="10" key="1">
    <citation type="submission" date="2021-06" db="EMBL/GenBank/DDBJ databases">
        <title>Sequencing of actinobacteria type strains.</title>
        <authorList>
            <person name="Nguyen G.-S."/>
            <person name="Wentzel A."/>
        </authorList>
    </citation>
    <scope>NUCLEOTIDE SEQUENCE</scope>
    <source>
        <strain evidence="10">P38-E01</strain>
    </source>
</reference>
<dbReference type="RefSeq" id="WP_211039305.1">
    <property type="nucleotide sequence ID" value="NZ_JAELVF020000002.1"/>
</dbReference>
<comment type="caution">
    <text evidence="10">The sequence shown here is derived from an EMBL/GenBank/DDBJ whole genome shotgun (WGS) entry which is preliminary data.</text>
</comment>
<keyword evidence="3 7" id="KW-1003">Cell membrane</keyword>
<evidence type="ECO:0000256" key="4">
    <source>
        <dbReference type="ARBA" id="ARBA00022692"/>
    </source>
</evidence>
<dbReference type="Proteomes" id="UP000694501">
    <property type="component" value="Unassembled WGS sequence"/>
</dbReference>
<feature type="compositionally biased region" description="Low complexity" evidence="8">
    <location>
        <begin position="1"/>
        <end position="11"/>
    </location>
</feature>
<keyword evidence="11" id="KW-1185">Reference proteome</keyword>
<keyword evidence="4 7" id="KW-0812">Transmembrane</keyword>
<gene>
    <name evidence="10" type="ORF">JGS22_021140</name>
</gene>
<accession>A0A949JPR5</accession>
<dbReference type="PANTHER" id="PTHR12677">
    <property type="entry name" value="GOLGI APPARATUS MEMBRANE PROTEIN TVP38-RELATED"/>
    <property type="match status" value="1"/>
</dbReference>
<keyword evidence="6 7" id="KW-0472">Membrane</keyword>
<feature type="transmembrane region" description="Helical" evidence="7">
    <location>
        <begin position="61"/>
        <end position="82"/>
    </location>
</feature>
<feature type="transmembrane region" description="Helical" evidence="7">
    <location>
        <begin position="210"/>
        <end position="228"/>
    </location>
</feature>
<comment type="subcellular location">
    <subcellularLocation>
        <location evidence="1 7">Cell membrane</location>
        <topology evidence="1 7">Multi-pass membrane protein</topology>
    </subcellularLocation>
</comment>
<evidence type="ECO:0000256" key="3">
    <source>
        <dbReference type="ARBA" id="ARBA00022475"/>
    </source>
</evidence>
<feature type="transmembrane region" description="Helical" evidence="7">
    <location>
        <begin position="29"/>
        <end position="49"/>
    </location>
</feature>
<dbReference type="PANTHER" id="PTHR12677:SF59">
    <property type="entry name" value="GOLGI APPARATUS MEMBRANE PROTEIN TVP38-RELATED"/>
    <property type="match status" value="1"/>
</dbReference>
<feature type="transmembrane region" description="Helical" evidence="7">
    <location>
        <begin position="88"/>
        <end position="118"/>
    </location>
</feature>
<evidence type="ECO:0000313" key="11">
    <source>
        <dbReference type="Proteomes" id="UP000694501"/>
    </source>
</evidence>
<evidence type="ECO:0000259" key="9">
    <source>
        <dbReference type="Pfam" id="PF09335"/>
    </source>
</evidence>
<evidence type="ECO:0000256" key="7">
    <source>
        <dbReference type="RuleBase" id="RU366058"/>
    </source>
</evidence>
<organism evidence="10 11">
    <name type="scientific">Streptomyces tardus</name>
    <dbReference type="NCBI Taxonomy" id="2780544"/>
    <lineage>
        <taxon>Bacteria</taxon>
        <taxon>Bacillati</taxon>
        <taxon>Actinomycetota</taxon>
        <taxon>Actinomycetes</taxon>
        <taxon>Kitasatosporales</taxon>
        <taxon>Streptomycetaceae</taxon>
        <taxon>Streptomyces</taxon>
    </lineage>
</organism>
<dbReference type="GO" id="GO:0005886">
    <property type="term" value="C:plasma membrane"/>
    <property type="evidence" value="ECO:0007669"/>
    <property type="project" value="UniProtKB-SubCell"/>
</dbReference>
<feature type="region of interest" description="Disordered" evidence="8">
    <location>
        <begin position="1"/>
        <end position="22"/>
    </location>
</feature>
<evidence type="ECO:0000256" key="6">
    <source>
        <dbReference type="ARBA" id="ARBA00023136"/>
    </source>
</evidence>
<dbReference type="InterPro" id="IPR015414">
    <property type="entry name" value="TMEM64"/>
</dbReference>
<feature type="compositionally biased region" description="Pro residues" evidence="8">
    <location>
        <begin position="12"/>
        <end position="21"/>
    </location>
</feature>
<proteinExistence type="inferred from homology"/>
<feature type="transmembrane region" description="Helical" evidence="7">
    <location>
        <begin position="179"/>
        <end position="198"/>
    </location>
</feature>
<evidence type="ECO:0000256" key="1">
    <source>
        <dbReference type="ARBA" id="ARBA00004651"/>
    </source>
</evidence>
<sequence>MHDPPSSVAENPAPPAEPPPARGRLTPRVRLALLGALLAAAALAAAVLEPQQLLTAERWQGAGAAEALLFTCLYGAATAAFVPRPLMGLVAGAVFGISVGVAVALGGTVLGAALCLVVGRGLGQRAVRPFIERADWLRTSDRYLERHGFRTILALRLLPGIPFAPSNYVVALSRLPWPVYLAASALGSLPQILLYAWAGDRATDPLSTGQLALAGIAMVAALGIAPLVRRRVSRALAAHRVPEHGAEH</sequence>
<dbReference type="EMBL" id="JAELVF020000002">
    <property type="protein sequence ID" value="MBU7600069.1"/>
    <property type="molecule type" value="Genomic_DNA"/>
</dbReference>
<evidence type="ECO:0000256" key="2">
    <source>
        <dbReference type="ARBA" id="ARBA00008640"/>
    </source>
</evidence>
<comment type="similarity">
    <text evidence="2 7">Belongs to the TVP38/TMEM64 family.</text>
</comment>
<keyword evidence="5 7" id="KW-1133">Transmembrane helix</keyword>